<organism evidence="2 3">
    <name type="scientific">Microbacterium commune</name>
    <dbReference type="NCBI Taxonomy" id="2762219"/>
    <lineage>
        <taxon>Bacteria</taxon>
        <taxon>Bacillati</taxon>
        <taxon>Actinomycetota</taxon>
        <taxon>Actinomycetes</taxon>
        <taxon>Micrococcales</taxon>
        <taxon>Microbacteriaceae</taxon>
        <taxon>Microbacterium</taxon>
    </lineage>
</organism>
<sequence length="185" mass="20399">MRHERRRVLILLGTDVHPFARLCDWADQRATAHPEEDVLVQHGATASPRIARGVEMLAPDELHRTLISMDAVVTHGGPGTIAAARAAGLAPLILPRDPAHGEHVDDHQLRFARWASERGLGKVVLHVDLLDQALDAAAPHTRSSDENPQEQVAASTRRVLEELRVLRSRGASRRRLPSLKPPTWA</sequence>
<evidence type="ECO:0000259" key="1">
    <source>
        <dbReference type="Pfam" id="PF04101"/>
    </source>
</evidence>
<dbReference type="EMBL" id="JACSPX010000001">
    <property type="protein sequence ID" value="MBD8011317.1"/>
    <property type="molecule type" value="Genomic_DNA"/>
</dbReference>
<keyword evidence="3" id="KW-1185">Reference proteome</keyword>
<dbReference type="Proteomes" id="UP000611521">
    <property type="component" value="Unassembled WGS sequence"/>
</dbReference>
<proteinExistence type="predicted"/>
<feature type="domain" description="Glycosyl transferase family 28 C-terminal" evidence="1">
    <location>
        <begin position="66"/>
        <end position="155"/>
    </location>
</feature>
<reference evidence="2 3" key="1">
    <citation type="submission" date="2020-08" db="EMBL/GenBank/DDBJ databases">
        <title>A Genomic Blueprint of the Chicken Gut Microbiome.</title>
        <authorList>
            <person name="Gilroy R."/>
            <person name="Ravi A."/>
            <person name="Getino M."/>
            <person name="Pursley I."/>
            <person name="Horton D.L."/>
            <person name="Alikhan N.-F."/>
            <person name="Baker D."/>
            <person name="Gharbi K."/>
            <person name="Hall N."/>
            <person name="Watson M."/>
            <person name="Adriaenssens E.M."/>
            <person name="Foster-Nyarko E."/>
            <person name="Jarju S."/>
            <person name="Secka A."/>
            <person name="Antonio M."/>
            <person name="Oren A."/>
            <person name="Chaudhuri R."/>
            <person name="La Ragione R.M."/>
            <person name="Hildebrand F."/>
            <person name="Pallen M.J."/>
        </authorList>
    </citation>
    <scope>NUCLEOTIDE SEQUENCE [LARGE SCALE GENOMIC DNA]</scope>
    <source>
        <strain evidence="2 3">Re1</strain>
    </source>
</reference>
<evidence type="ECO:0000313" key="3">
    <source>
        <dbReference type="Proteomes" id="UP000611521"/>
    </source>
</evidence>
<accession>A0ABR8W2U0</accession>
<comment type="caution">
    <text evidence="2">The sequence shown here is derived from an EMBL/GenBank/DDBJ whole genome shotgun (WGS) entry which is preliminary data.</text>
</comment>
<dbReference type="InterPro" id="IPR007235">
    <property type="entry name" value="Glyco_trans_28_C"/>
</dbReference>
<dbReference type="SUPFAM" id="SSF53756">
    <property type="entry name" value="UDP-Glycosyltransferase/glycogen phosphorylase"/>
    <property type="match status" value="1"/>
</dbReference>
<protein>
    <submittedName>
        <fullName evidence="2">Glycosyl transferase family 28</fullName>
    </submittedName>
</protein>
<evidence type="ECO:0000313" key="2">
    <source>
        <dbReference type="EMBL" id="MBD8011317.1"/>
    </source>
</evidence>
<dbReference type="RefSeq" id="WP_191712075.1">
    <property type="nucleotide sequence ID" value="NZ_JACSPX010000001.1"/>
</dbReference>
<dbReference type="GO" id="GO:0016740">
    <property type="term" value="F:transferase activity"/>
    <property type="evidence" value="ECO:0007669"/>
    <property type="project" value="UniProtKB-KW"/>
</dbReference>
<name>A0ABR8W2U0_9MICO</name>
<dbReference type="Gene3D" id="3.40.50.2000">
    <property type="entry name" value="Glycogen Phosphorylase B"/>
    <property type="match status" value="1"/>
</dbReference>
<gene>
    <name evidence="2" type="ORF">H9633_03255</name>
</gene>
<dbReference type="Pfam" id="PF04101">
    <property type="entry name" value="Glyco_tran_28_C"/>
    <property type="match status" value="1"/>
</dbReference>
<keyword evidence="2" id="KW-0808">Transferase</keyword>